<feature type="non-terminal residue" evidence="2">
    <location>
        <position position="1"/>
    </location>
</feature>
<gene>
    <name evidence="2" type="ORF">COU12_00110</name>
</gene>
<accession>A0A2M6WGQ4</accession>
<dbReference type="AlphaFoldDB" id="A0A2M6WGQ4"/>
<proteinExistence type="predicted"/>
<sequence>DDVKVHGNLPIPLSIRNPVTKLMKDLDYGKGYEKYTKEDLLPNKLKGKKYFDPPQK</sequence>
<comment type="caution">
    <text evidence="2">The sequence shown here is derived from an EMBL/GenBank/DDBJ whole genome shotgun (WGS) entry which is preliminary data.</text>
</comment>
<dbReference type="GO" id="GO:0003677">
    <property type="term" value="F:DNA binding"/>
    <property type="evidence" value="ECO:0007669"/>
    <property type="project" value="InterPro"/>
</dbReference>
<evidence type="ECO:0000259" key="1">
    <source>
        <dbReference type="Pfam" id="PF12002"/>
    </source>
</evidence>
<dbReference type="Gene3D" id="1.10.3710.10">
    <property type="entry name" value="DNA polymerase III clamp loader subunits, C-terminal domain"/>
    <property type="match status" value="1"/>
</dbReference>
<feature type="domain" description="MgsA AAA+ ATPase C-terminal" evidence="1">
    <location>
        <begin position="2"/>
        <end position="55"/>
    </location>
</feature>
<dbReference type="Pfam" id="PF12002">
    <property type="entry name" value="MgsA_C"/>
    <property type="match status" value="1"/>
</dbReference>
<reference evidence="3" key="1">
    <citation type="submission" date="2017-09" db="EMBL/GenBank/DDBJ databases">
        <title>Depth-based differentiation of microbial function through sediment-hosted aquifers and enrichment of novel symbionts in the deep terrestrial subsurface.</title>
        <authorList>
            <person name="Probst A.J."/>
            <person name="Ladd B."/>
            <person name="Jarett J.K."/>
            <person name="Geller-Mcgrath D.E."/>
            <person name="Sieber C.M.K."/>
            <person name="Emerson J.B."/>
            <person name="Anantharaman K."/>
            <person name="Thomas B.C."/>
            <person name="Malmstrom R."/>
            <person name="Stieglmeier M."/>
            <person name="Klingl A."/>
            <person name="Woyke T."/>
            <person name="Ryan C.M."/>
            <person name="Banfield J.F."/>
        </authorList>
    </citation>
    <scope>NUCLEOTIDE SEQUENCE [LARGE SCALE GENOMIC DNA]</scope>
</reference>
<dbReference type="Proteomes" id="UP000229530">
    <property type="component" value="Unassembled WGS sequence"/>
</dbReference>
<dbReference type="InterPro" id="IPR021886">
    <property type="entry name" value="MgsA_C"/>
</dbReference>
<dbReference type="SUPFAM" id="SSF48019">
    <property type="entry name" value="post-AAA+ oligomerization domain-like"/>
    <property type="match status" value="1"/>
</dbReference>
<protein>
    <submittedName>
        <fullName evidence="2">AAA family ATPase</fullName>
    </submittedName>
</protein>
<organism evidence="2 3">
    <name type="scientific">Candidatus Jorgensenbacteria bacterium CG10_big_fil_rev_8_21_14_0_10_54_38</name>
    <dbReference type="NCBI Taxonomy" id="1974593"/>
    <lineage>
        <taxon>Bacteria</taxon>
        <taxon>Candidatus Joergenseniibacteriota</taxon>
    </lineage>
</organism>
<evidence type="ECO:0000313" key="3">
    <source>
        <dbReference type="Proteomes" id="UP000229530"/>
    </source>
</evidence>
<evidence type="ECO:0000313" key="2">
    <source>
        <dbReference type="EMBL" id="PIT91965.1"/>
    </source>
</evidence>
<dbReference type="GO" id="GO:0006260">
    <property type="term" value="P:DNA replication"/>
    <property type="evidence" value="ECO:0007669"/>
    <property type="project" value="InterPro"/>
</dbReference>
<name>A0A2M6WGQ4_9BACT</name>
<dbReference type="EMBL" id="PFBE01000002">
    <property type="protein sequence ID" value="PIT91965.1"/>
    <property type="molecule type" value="Genomic_DNA"/>
</dbReference>
<dbReference type="InterPro" id="IPR008921">
    <property type="entry name" value="DNA_pol3_clamp-load_cplx_C"/>
</dbReference>